<organism evidence="10 11">
    <name type="scientific">Patellaria atrata CBS 101060</name>
    <dbReference type="NCBI Taxonomy" id="1346257"/>
    <lineage>
        <taxon>Eukaryota</taxon>
        <taxon>Fungi</taxon>
        <taxon>Dikarya</taxon>
        <taxon>Ascomycota</taxon>
        <taxon>Pezizomycotina</taxon>
        <taxon>Dothideomycetes</taxon>
        <taxon>Dothideomycetes incertae sedis</taxon>
        <taxon>Patellariales</taxon>
        <taxon>Patellariaceae</taxon>
        <taxon>Patellaria</taxon>
    </lineage>
</organism>
<evidence type="ECO:0000256" key="1">
    <source>
        <dbReference type="ARBA" id="ARBA00001971"/>
    </source>
</evidence>
<dbReference type="InterPro" id="IPR036396">
    <property type="entry name" value="Cyt_P450_sf"/>
</dbReference>
<keyword evidence="9" id="KW-1133">Transmembrane helix</keyword>
<dbReference type="InterPro" id="IPR047146">
    <property type="entry name" value="Cyt_P450_E_CYP52_fungi"/>
</dbReference>
<dbReference type="Proteomes" id="UP000799429">
    <property type="component" value="Unassembled WGS sequence"/>
</dbReference>
<dbReference type="PANTHER" id="PTHR24287">
    <property type="entry name" value="P450, PUTATIVE (EUROFUNG)-RELATED"/>
    <property type="match status" value="1"/>
</dbReference>
<evidence type="ECO:0000256" key="8">
    <source>
        <dbReference type="PIRSR" id="PIRSR602402-1"/>
    </source>
</evidence>
<comment type="caution">
    <text evidence="10">The sequence shown here is derived from an EMBL/GenBank/DDBJ whole genome shotgun (WGS) entry which is preliminary data.</text>
</comment>
<dbReference type="Pfam" id="PF00067">
    <property type="entry name" value="p450"/>
    <property type="match status" value="1"/>
</dbReference>
<evidence type="ECO:0000256" key="9">
    <source>
        <dbReference type="SAM" id="Phobius"/>
    </source>
</evidence>
<dbReference type="PANTHER" id="PTHR24287:SF17">
    <property type="entry name" value="P450, PUTATIVE (EUROFUNG)-RELATED"/>
    <property type="match status" value="1"/>
</dbReference>
<dbReference type="GO" id="GO:0005506">
    <property type="term" value="F:iron ion binding"/>
    <property type="evidence" value="ECO:0007669"/>
    <property type="project" value="InterPro"/>
</dbReference>
<keyword evidence="9" id="KW-0812">Transmembrane</keyword>
<proteinExistence type="inferred from homology"/>
<keyword evidence="4 8" id="KW-0479">Metal-binding</keyword>
<accession>A0A9P4S6H9</accession>
<dbReference type="PRINTS" id="PR00385">
    <property type="entry name" value="P450"/>
</dbReference>
<gene>
    <name evidence="10" type="ORF">M501DRAFT_986855</name>
</gene>
<evidence type="ECO:0000313" key="10">
    <source>
        <dbReference type="EMBL" id="KAF2837053.1"/>
    </source>
</evidence>
<keyword evidence="11" id="KW-1185">Reference proteome</keyword>
<evidence type="ECO:0000256" key="5">
    <source>
        <dbReference type="ARBA" id="ARBA00023002"/>
    </source>
</evidence>
<dbReference type="PRINTS" id="PR00464">
    <property type="entry name" value="EP450II"/>
</dbReference>
<evidence type="ECO:0000256" key="2">
    <source>
        <dbReference type="ARBA" id="ARBA00010617"/>
    </source>
</evidence>
<protein>
    <submittedName>
        <fullName evidence="10">Cytochrome protein</fullName>
    </submittedName>
</protein>
<evidence type="ECO:0000313" key="11">
    <source>
        <dbReference type="Proteomes" id="UP000799429"/>
    </source>
</evidence>
<comment type="similarity">
    <text evidence="2">Belongs to the cytochrome P450 family.</text>
</comment>
<dbReference type="SUPFAM" id="SSF48264">
    <property type="entry name" value="Cytochrome P450"/>
    <property type="match status" value="1"/>
</dbReference>
<comment type="cofactor">
    <cofactor evidence="1 8">
        <name>heme</name>
        <dbReference type="ChEBI" id="CHEBI:30413"/>
    </cofactor>
</comment>
<dbReference type="AlphaFoldDB" id="A0A9P4S6H9"/>
<evidence type="ECO:0000256" key="7">
    <source>
        <dbReference type="ARBA" id="ARBA00023033"/>
    </source>
</evidence>
<sequence length="539" mass="60816">MGQLNSTLIDSSSNTETSKVIHHLVDQSLYVDMKSLSLYAVLLLILAKVLAIAYHKINLSLTRQKIMTELGCKPILSTYPLKDRLFGIDFVIANVRASRTGLYLEHSRQRFNSLGKTWKTRIFGNTLIQTIDPENLKAVYSTRVDDYVLGNFRSVSFTPLLGNGIFTIDGEDWRHSRTLLRPAFTKQQYANFDVYERHFQELIKQVPLDGKTSIDLQPLLFCLTMDSSTEIIFGKSVNSLIAKPDNDENAAFSAAYEVAKMETFINVQMYPFGQMRNLKEMNAAIKTVHAFIDRFVQMAIEMKQKGDTGKSELKKYSFIYDIANSTNDVVKIRSELLSLLLAGRDTTAALISNMLWLLARRSDVFDKLKGEVNTLNGEMPTYRQLDAMKYLKCFQKESLRVHSVVPLNTRTARVDTLLPRGGGPKGKDPVFVTAGTQIVSSSFALHRDKDIYGDDAEEFRPERWADDFRPLWGFMPFLGGPRVCPGQGLAMAEASYTVVRFMQTINRMEPGDALDSTMWAEDLAITCSNTHGCKVILHA</sequence>
<keyword evidence="9" id="KW-0472">Membrane</keyword>
<dbReference type="OrthoDB" id="1470350at2759"/>
<dbReference type="EMBL" id="MU006101">
    <property type="protein sequence ID" value="KAF2837053.1"/>
    <property type="molecule type" value="Genomic_DNA"/>
</dbReference>
<dbReference type="PRINTS" id="PR01239">
    <property type="entry name" value="EP450IICYP52"/>
</dbReference>
<feature type="transmembrane region" description="Helical" evidence="9">
    <location>
        <begin position="36"/>
        <end position="57"/>
    </location>
</feature>
<dbReference type="Gene3D" id="1.10.630.10">
    <property type="entry name" value="Cytochrome P450"/>
    <property type="match status" value="1"/>
</dbReference>
<reference evidence="10" key="1">
    <citation type="journal article" date="2020" name="Stud. Mycol.">
        <title>101 Dothideomycetes genomes: a test case for predicting lifestyles and emergence of pathogens.</title>
        <authorList>
            <person name="Haridas S."/>
            <person name="Albert R."/>
            <person name="Binder M."/>
            <person name="Bloem J."/>
            <person name="Labutti K."/>
            <person name="Salamov A."/>
            <person name="Andreopoulos B."/>
            <person name="Baker S."/>
            <person name="Barry K."/>
            <person name="Bills G."/>
            <person name="Bluhm B."/>
            <person name="Cannon C."/>
            <person name="Castanera R."/>
            <person name="Culley D."/>
            <person name="Daum C."/>
            <person name="Ezra D."/>
            <person name="Gonzalez J."/>
            <person name="Henrissat B."/>
            <person name="Kuo A."/>
            <person name="Liang C."/>
            <person name="Lipzen A."/>
            <person name="Lutzoni F."/>
            <person name="Magnuson J."/>
            <person name="Mondo S."/>
            <person name="Nolan M."/>
            <person name="Ohm R."/>
            <person name="Pangilinan J."/>
            <person name="Park H.-J."/>
            <person name="Ramirez L."/>
            <person name="Alfaro M."/>
            <person name="Sun H."/>
            <person name="Tritt A."/>
            <person name="Yoshinaga Y."/>
            <person name="Zwiers L.-H."/>
            <person name="Turgeon B."/>
            <person name="Goodwin S."/>
            <person name="Spatafora J."/>
            <person name="Crous P."/>
            <person name="Grigoriev I."/>
        </authorList>
    </citation>
    <scope>NUCLEOTIDE SEQUENCE</scope>
    <source>
        <strain evidence="10">CBS 101060</strain>
    </source>
</reference>
<keyword evidence="6 8" id="KW-0408">Iron</keyword>
<dbReference type="GO" id="GO:0016712">
    <property type="term" value="F:oxidoreductase activity, acting on paired donors, with incorporation or reduction of molecular oxygen, reduced flavin or flavoprotein as one donor, and incorporation of one atom of oxygen"/>
    <property type="evidence" value="ECO:0007669"/>
    <property type="project" value="InterPro"/>
</dbReference>
<name>A0A9P4S6H9_9PEZI</name>
<feature type="binding site" description="axial binding residue" evidence="8">
    <location>
        <position position="484"/>
    </location>
    <ligand>
        <name>heme</name>
        <dbReference type="ChEBI" id="CHEBI:30413"/>
    </ligand>
    <ligandPart>
        <name>Fe</name>
        <dbReference type="ChEBI" id="CHEBI:18248"/>
    </ligandPart>
</feature>
<dbReference type="InterPro" id="IPR002402">
    <property type="entry name" value="Cyt_P450_E_grp-II"/>
</dbReference>
<evidence type="ECO:0000256" key="3">
    <source>
        <dbReference type="ARBA" id="ARBA00022617"/>
    </source>
</evidence>
<keyword evidence="7" id="KW-0503">Monooxygenase</keyword>
<dbReference type="GO" id="GO:0020037">
    <property type="term" value="F:heme binding"/>
    <property type="evidence" value="ECO:0007669"/>
    <property type="project" value="InterPro"/>
</dbReference>
<keyword evidence="5" id="KW-0560">Oxidoreductase</keyword>
<dbReference type="CDD" id="cd11063">
    <property type="entry name" value="CYP52"/>
    <property type="match status" value="1"/>
</dbReference>
<keyword evidence="3 8" id="KW-0349">Heme</keyword>
<evidence type="ECO:0000256" key="6">
    <source>
        <dbReference type="ARBA" id="ARBA00023004"/>
    </source>
</evidence>
<dbReference type="InterPro" id="IPR001128">
    <property type="entry name" value="Cyt_P450"/>
</dbReference>
<dbReference type="InterPro" id="IPR002974">
    <property type="entry name" value="Cyt_P450_E_CYP52_ascomycetes"/>
</dbReference>
<evidence type="ECO:0000256" key="4">
    <source>
        <dbReference type="ARBA" id="ARBA00022723"/>
    </source>
</evidence>